<accession>A0A344UB84</accession>
<dbReference type="Proteomes" id="UP000252004">
    <property type="component" value="Plasmid unnamed2"/>
</dbReference>
<dbReference type="InterPro" id="IPR004302">
    <property type="entry name" value="Cellulose/chitin-bd_N"/>
</dbReference>
<dbReference type="EMBL" id="CP030864">
    <property type="protein sequence ID" value="AXE28155.1"/>
    <property type="molecule type" value="Genomic_DNA"/>
</dbReference>
<keyword evidence="4" id="KW-0614">Plasmid</keyword>
<evidence type="ECO:0000259" key="3">
    <source>
        <dbReference type="Pfam" id="PF03067"/>
    </source>
</evidence>
<sequence>MSTAPHPTTSPTPTAAARAPRRRTAALRLTALAVLPLAVTTLGTGPAAAHGATSDPVSRSVACTKNRTATEACRLALAASPAIPGDWKSIVQGRAIDHSTPTSSPQHRARIPDGKLCSAGNAQFSGLDLPRDDFPSTTLPGGAEYDLRYDISALHNPYRMEMYVTKDGYDPKKPLKWSDLEDTPFLSADNTAATAAPSGYLGSKAFTFKAVLPQKKGKHLIYTIWHGLKKPDGSFQSEEAFYSCSDVTFR</sequence>
<proteinExistence type="predicted"/>
<feature type="compositionally biased region" description="Low complexity" evidence="2">
    <location>
        <begin position="1"/>
        <end position="18"/>
    </location>
</feature>
<dbReference type="Pfam" id="PF03067">
    <property type="entry name" value="LPMO_10"/>
    <property type="match status" value="1"/>
</dbReference>
<dbReference type="RefSeq" id="WP_246043010.1">
    <property type="nucleotide sequence ID" value="NZ_CP030864.1"/>
</dbReference>
<feature type="domain" description="Chitin-binding type-4" evidence="3">
    <location>
        <begin position="50"/>
        <end position="247"/>
    </location>
</feature>
<evidence type="ECO:0000256" key="2">
    <source>
        <dbReference type="SAM" id="MobiDB-lite"/>
    </source>
</evidence>
<keyword evidence="1" id="KW-0732">Signal</keyword>
<organism evidence="4 5">
    <name type="scientific">Streptomyces globosus</name>
    <dbReference type="NCBI Taxonomy" id="68209"/>
    <lineage>
        <taxon>Bacteria</taxon>
        <taxon>Bacillati</taxon>
        <taxon>Actinomycetota</taxon>
        <taxon>Actinomycetes</taxon>
        <taxon>Kitasatosporales</taxon>
        <taxon>Streptomycetaceae</taxon>
        <taxon>Streptomyces</taxon>
    </lineage>
</organism>
<dbReference type="CDD" id="cd21177">
    <property type="entry name" value="LPMO_AA10"/>
    <property type="match status" value="1"/>
</dbReference>
<keyword evidence="5" id="KW-1185">Reference proteome</keyword>
<dbReference type="Gene3D" id="2.70.50.50">
    <property type="entry name" value="chitin-binding protein cbp21"/>
    <property type="match status" value="1"/>
</dbReference>
<protein>
    <submittedName>
        <fullName evidence="4">Cell wall protein</fullName>
    </submittedName>
</protein>
<dbReference type="SUPFAM" id="SSF81296">
    <property type="entry name" value="E set domains"/>
    <property type="match status" value="1"/>
</dbReference>
<evidence type="ECO:0000313" key="4">
    <source>
        <dbReference type="EMBL" id="AXE28155.1"/>
    </source>
</evidence>
<dbReference type="AlphaFoldDB" id="A0A344UB84"/>
<dbReference type="KEGG" id="sgz:C0216_32210"/>
<dbReference type="InterPro" id="IPR051024">
    <property type="entry name" value="GlcNAc_Chitin_IntDeg"/>
</dbReference>
<reference evidence="4 5" key="1">
    <citation type="submission" date="2018-01" db="EMBL/GenBank/DDBJ databases">
        <title>Draft genome Sequence of streptomyces globosus LZH-48.</title>
        <authorList>
            <person name="Ran K."/>
            <person name="Li Z."/>
            <person name="Wei S."/>
            <person name="Dong R."/>
        </authorList>
    </citation>
    <scope>NUCLEOTIDE SEQUENCE [LARGE SCALE GENOMIC DNA]</scope>
    <source>
        <strain evidence="4 5">LZH-48</strain>
        <plasmid evidence="4 5">unnamed2</plasmid>
    </source>
</reference>
<evidence type="ECO:0000256" key="1">
    <source>
        <dbReference type="ARBA" id="ARBA00022729"/>
    </source>
</evidence>
<dbReference type="PANTHER" id="PTHR34823">
    <property type="entry name" value="GLCNAC-BINDING PROTEIN A"/>
    <property type="match status" value="1"/>
</dbReference>
<feature type="region of interest" description="Disordered" evidence="2">
    <location>
        <begin position="1"/>
        <end position="22"/>
    </location>
</feature>
<dbReference type="PANTHER" id="PTHR34823:SF1">
    <property type="entry name" value="CHITIN-BINDING TYPE-4 DOMAIN-CONTAINING PROTEIN"/>
    <property type="match status" value="1"/>
</dbReference>
<name>A0A344UB84_9ACTN</name>
<evidence type="ECO:0000313" key="5">
    <source>
        <dbReference type="Proteomes" id="UP000252004"/>
    </source>
</evidence>
<dbReference type="InterPro" id="IPR014756">
    <property type="entry name" value="Ig_E-set"/>
</dbReference>
<gene>
    <name evidence="4" type="ORF">C0216_32210</name>
</gene>
<geneLocation type="plasmid" evidence="4 5">
    <name>unnamed2</name>
</geneLocation>